<dbReference type="CDD" id="cd00347">
    <property type="entry name" value="Flavin_utilizing_monoxygenases"/>
    <property type="match status" value="1"/>
</dbReference>
<dbReference type="Proteomes" id="UP000550729">
    <property type="component" value="Unassembled WGS sequence"/>
</dbReference>
<dbReference type="EMBL" id="JABBNB010000011">
    <property type="protein sequence ID" value="NMO01966.1"/>
    <property type="molecule type" value="Genomic_DNA"/>
</dbReference>
<protein>
    <submittedName>
        <fullName evidence="4">LLM class flavin-dependent oxidoreductase</fullName>
    </submittedName>
</protein>
<evidence type="ECO:0000256" key="2">
    <source>
        <dbReference type="SAM" id="MobiDB-lite"/>
    </source>
</evidence>
<evidence type="ECO:0000256" key="1">
    <source>
        <dbReference type="ARBA" id="ARBA00007789"/>
    </source>
</evidence>
<dbReference type="PANTHER" id="PTHR30137:SF6">
    <property type="entry name" value="LUCIFERASE-LIKE MONOOXYGENASE"/>
    <property type="match status" value="1"/>
</dbReference>
<organism evidence="4 5">
    <name type="scientific">Gordonia asplenii</name>
    <dbReference type="NCBI Taxonomy" id="2725283"/>
    <lineage>
        <taxon>Bacteria</taxon>
        <taxon>Bacillati</taxon>
        <taxon>Actinomycetota</taxon>
        <taxon>Actinomycetes</taxon>
        <taxon>Mycobacteriales</taxon>
        <taxon>Gordoniaceae</taxon>
        <taxon>Gordonia</taxon>
    </lineage>
</organism>
<evidence type="ECO:0000313" key="5">
    <source>
        <dbReference type="Proteomes" id="UP000550729"/>
    </source>
</evidence>
<dbReference type="InterPro" id="IPR019949">
    <property type="entry name" value="CmoO-like"/>
</dbReference>
<dbReference type="GO" id="GO:0016705">
    <property type="term" value="F:oxidoreductase activity, acting on paired donors, with incorporation or reduction of molecular oxygen"/>
    <property type="evidence" value="ECO:0007669"/>
    <property type="project" value="InterPro"/>
</dbReference>
<dbReference type="InterPro" id="IPR036661">
    <property type="entry name" value="Luciferase-like_sf"/>
</dbReference>
<feature type="domain" description="Luciferase-like" evidence="3">
    <location>
        <begin position="19"/>
        <end position="301"/>
    </location>
</feature>
<accession>A0A848KTE3</accession>
<dbReference type="Pfam" id="PF00296">
    <property type="entry name" value="Bac_luciferase"/>
    <property type="match status" value="1"/>
</dbReference>
<dbReference type="InterPro" id="IPR050766">
    <property type="entry name" value="Bact_Lucif_Oxidored"/>
</dbReference>
<dbReference type="PANTHER" id="PTHR30137">
    <property type="entry name" value="LUCIFERASE-LIKE MONOOXYGENASE"/>
    <property type="match status" value="1"/>
</dbReference>
<feature type="region of interest" description="Disordered" evidence="2">
    <location>
        <begin position="322"/>
        <end position="342"/>
    </location>
</feature>
<dbReference type="NCBIfam" id="TIGR03558">
    <property type="entry name" value="oxido_grp_1"/>
    <property type="match status" value="1"/>
</dbReference>
<dbReference type="Gene3D" id="3.20.20.30">
    <property type="entry name" value="Luciferase-like domain"/>
    <property type="match status" value="1"/>
</dbReference>
<comment type="similarity">
    <text evidence="1">To bacterial alkanal monooxygenase alpha and beta chains.</text>
</comment>
<evidence type="ECO:0000259" key="3">
    <source>
        <dbReference type="Pfam" id="PF00296"/>
    </source>
</evidence>
<dbReference type="GO" id="GO:0005829">
    <property type="term" value="C:cytosol"/>
    <property type="evidence" value="ECO:0007669"/>
    <property type="project" value="TreeGrafter"/>
</dbReference>
<keyword evidence="5" id="KW-1185">Reference proteome</keyword>
<dbReference type="SUPFAM" id="SSF51679">
    <property type="entry name" value="Bacterial luciferase-like"/>
    <property type="match status" value="1"/>
</dbReference>
<evidence type="ECO:0000313" key="4">
    <source>
        <dbReference type="EMBL" id="NMO01966.1"/>
    </source>
</evidence>
<dbReference type="AlphaFoldDB" id="A0A848KTE3"/>
<reference evidence="4 5" key="1">
    <citation type="submission" date="2020-04" db="EMBL/GenBank/DDBJ databases">
        <title>Gordonia sp. nov. TBRC 11910.</title>
        <authorList>
            <person name="Suriyachadkun C."/>
        </authorList>
    </citation>
    <scope>NUCLEOTIDE SEQUENCE [LARGE SCALE GENOMIC DNA]</scope>
    <source>
        <strain evidence="4 5">TBRC 11910</strain>
    </source>
</reference>
<name>A0A848KTE3_9ACTN</name>
<comment type="caution">
    <text evidence="4">The sequence shown here is derived from an EMBL/GenBank/DDBJ whole genome shotgun (WGS) entry which is preliminary data.</text>
</comment>
<sequence>MALPLSLLDLAPVNLDAGETLADSIKQSVAMAQTAESVGYQRIWYAEHHNMPTIASAAPAVLTAIVAAQTSTIRLGAGGVMLPNHAPLTIAEQFTTLAAAHPGRIDLGLGRAPGTDQQTFAALRRNVASAERFPSDVVELQAYLRGESRITGVQSLTGQPTDVELYILGSSLFGAQLAAQLGLPYAFASHFAPQALEQAIALYRNEFRPSDALAEPYLIAGMTAIVADEGEVAEDQRRRVVRSRVRRQLPAGRTYSDEEIDALLSTPNGAAIADMMRYSAVGTPDVARAAVDEFAEYTGADELIIAPTALDRGIWHNTVRALAPDAPPSASSTGLDREPAAS</sequence>
<dbReference type="RefSeq" id="WP_170194480.1">
    <property type="nucleotide sequence ID" value="NZ_JABBNB010000011.1"/>
</dbReference>
<dbReference type="InterPro" id="IPR011251">
    <property type="entry name" value="Luciferase-like_dom"/>
</dbReference>
<gene>
    <name evidence="4" type="ORF">HH308_12165</name>
</gene>
<proteinExistence type="predicted"/>